<sequence>MDIHKQIFHHETEKFQEKTNSITFIMQYPNYEFKPSDNVYIKRKKPQMHKNYFKTCKYIEQASRGCLNDNIFKLLHFHYLQGLAHFKIILEFMERIEDHTKRVIRVCNSRIPSNEKNTYSIIQLILSNK</sequence>
<protein>
    <submittedName>
        <fullName evidence="1">Uncharacterized protein</fullName>
    </submittedName>
</protein>
<accession>A0A8J8NA65</accession>
<organism evidence="1 2">
    <name type="scientific">Halteria grandinella</name>
    <dbReference type="NCBI Taxonomy" id="5974"/>
    <lineage>
        <taxon>Eukaryota</taxon>
        <taxon>Sar</taxon>
        <taxon>Alveolata</taxon>
        <taxon>Ciliophora</taxon>
        <taxon>Intramacronucleata</taxon>
        <taxon>Spirotrichea</taxon>
        <taxon>Stichotrichia</taxon>
        <taxon>Sporadotrichida</taxon>
        <taxon>Halteriidae</taxon>
        <taxon>Halteria</taxon>
    </lineage>
</organism>
<keyword evidence="2" id="KW-1185">Reference proteome</keyword>
<dbReference type="OrthoDB" id="291020at2759"/>
<reference evidence="1" key="1">
    <citation type="submission" date="2019-06" db="EMBL/GenBank/DDBJ databases">
        <authorList>
            <person name="Zheng W."/>
        </authorList>
    </citation>
    <scope>NUCLEOTIDE SEQUENCE</scope>
    <source>
        <strain evidence="1">QDHG01</strain>
    </source>
</reference>
<dbReference type="Proteomes" id="UP000785679">
    <property type="component" value="Unassembled WGS sequence"/>
</dbReference>
<comment type="caution">
    <text evidence="1">The sequence shown here is derived from an EMBL/GenBank/DDBJ whole genome shotgun (WGS) entry which is preliminary data.</text>
</comment>
<gene>
    <name evidence="1" type="ORF">FGO68_gene12620</name>
</gene>
<name>A0A8J8NA65_HALGN</name>
<dbReference type="AlphaFoldDB" id="A0A8J8NA65"/>
<evidence type="ECO:0000313" key="2">
    <source>
        <dbReference type="Proteomes" id="UP000785679"/>
    </source>
</evidence>
<proteinExistence type="predicted"/>
<dbReference type="EMBL" id="RRYP01030356">
    <property type="protein sequence ID" value="TNV71191.1"/>
    <property type="molecule type" value="Genomic_DNA"/>
</dbReference>
<evidence type="ECO:0000313" key="1">
    <source>
        <dbReference type="EMBL" id="TNV71191.1"/>
    </source>
</evidence>